<protein>
    <recommendedName>
        <fullName evidence="4">4Fe-4S ferredoxin-type domain-containing protein</fullName>
    </recommendedName>
</protein>
<evidence type="ECO:0008006" key="4">
    <source>
        <dbReference type="Google" id="ProtNLM"/>
    </source>
</evidence>
<feature type="chain" id="PRO_5023003774" description="4Fe-4S ferredoxin-type domain-containing protein" evidence="1">
    <location>
        <begin position="22"/>
        <end position="114"/>
    </location>
</feature>
<comment type="caution">
    <text evidence="2">The sequence shown here is derived from an EMBL/GenBank/DDBJ whole genome shotgun (WGS) entry which is preliminary data.</text>
</comment>
<accession>A0A5C6T3Q0</accession>
<sequence length="114" mass="13177">MGTTYAQLLLLLLLAVNSICCCPGRCQHCCPARLIVQDRKREWYKPQEPSLDSIYSGDHTKTFEFRVVLFYIVISADLQMPIYELYVTLVQIPSFSLYCWASMPAVFNDKEKTE</sequence>
<reference evidence="2 3" key="1">
    <citation type="submission" date="2019-07" db="EMBL/GenBank/DDBJ databases">
        <title>The First High-Quality Draft Genome Sequence of the Causal Agent of the Current Panama Disease Epidemic.</title>
        <authorList>
            <person name="Warmington R.J."/>
            <person name="Kay W."/>
            <person name="Jeffries A."/>
            <person name="Bebber D."/>
            <person name="Moore K."/>
            <person name="Studholme D.J."/>
        </authorList>
    </citation>
    <scope>NUCLEOTIDE SEQUENCE [LARGE SCALE GENOMIC DNA]</scope>
    <source>
        <strain evidence="2 3">TR4</strain>
    </source>
</reference>
<name>A0A5C6T3Q0_FUSOC</name>
<gene>
    <name evidence="2" type="ORF">FocTR4_00000457</name>
</gene>
<organism evidence="2 3">
    <name type="scientific">Fusarium oxysporum f. sp. cubense</name>
    <dbReference type="NCBI Taxonomy" id="61366"/>
    <lineage>
        <taxon>Eukaryota</taxon>
        <taxon>Fungi</taxon>
        <taxon>Dikarya</taxon>
        <taxon>Ascomycota</taxon>
        <taxon>Pezizomycotina</taxon>
        <taxon>Sordariomycetes</taxon>
        <taxon>Hypocreomycetidae</taxon>
        <taxon>Hypocreales</taxon>
        <taxon>Nectriaceae</taxon>
        <taxon>Fusarium</taxon>
        <taxon>Fusarium oxysporum species complex</taxon>
    </lineage>
</organism>
<feature type="signal peptide" evidence="1">
    <location>
        <begin position="1"/>
        <end position="21"/>
    </location>
</feature>
<evidence type="ECO:0000256" key="1">
    <source>
        <dbReference type="SAM" id="SignalP"/>
    </source>
</evidence>
<evidence type="ECO:0000313" key="2">
    <source>
        <dbReference type="EMBL" id="TXC05372.1"/>
    </source>
</evidence>
<dbReference type="Proteomes" id="UP000321331">
    <property type="component" value="Unassembled WGS sequence"/>
</dbReference>
<dbReference type="EMBL" id="VMNF01000007">
    <property type="protein sequence ID" value="TXC05372.1"/>
    <property type="molecule type" value="Genomic_DNA"/>
</dbReference>
<dbReference type="AlphaFoldDB" id="A0A5C6T3Q0"/>
<proteinExistence type="predicted"/>
<keyword evidence="1" id="KW-0732">Signal</keyword>
<evidence type="ECO:0000313" key="3">
    <source>
        <dbReference type="Proteomes" id="UP000321331"/>
    </source>
</evidence>